<evidence type="ECO:0000313" key="3">
    <source>
        <dbReference type="Proteomes" id="UP000034881"/>
    </source>
</evidence>
<reference evidence="2 3" key="1">
    <citation type="journal article" date="2015" name="Nature">
        <title>rRNA introns, odd ribosomes, and small enigmatic genomes across a large radiation of phyla.</title>
        <authorList>
            <person name="Brown C.T."/>
            <person name="Hug L.A."/>
            <person name="Thomas B.C."/>
            <person name="Sharon I."/>
            <person name="Castelle C.J."/>
            <person name="Singh A."/>
            <person name="Wilkins M.J."/>
            <person name="Williams K.H."/>
            <person name="Banfield J.F."/>
        </authorList>
    </citation>
    <scope>NUCLEOTIDE SEQUENCE [LARGE SCALE GENOMIC DNA]</scope>
</reference>
<feature type="compositionally biased region" description="Polar residues" evidence="1">
    <location>
        <begin position="127"/>
        <end position="145"/>
    </location>
</feature>
<dbReference type="EMBL" id="LBYB01000015">
    <property type="protein sequence ID" value="KKR41260.1"/>
    <property type="molecule type" value="Genomic_DNA"/>
</dbReference>
<sequence>MAIQIEHAPRHLPHLPRPDLGEALRWMKDHPVATASAVALVGVPAVAISMYTGRDKGFKPPAQTADSGHVLTIPLPALEPGIVSVKTATPTPSATPLVDKLDAFIAKITETPTPTPTIEIKPYTPTVTPTIGPTKEPTATPTKVSEMTPYDSKVYSGTGNSETKLVNESNISTFYSFVSQEEALRLAKEQPGKLLFPLSPKGSFDLGEYTMKRDGSKIIVAYTPNLDIIASFDGTIEVFPSFMLFKSNRKEADGSYHVVNFGVDEASLESKLTTGNEIKLGVNISKFLGRKPGKVDGDQAEANRFTFAVYKYLDYNPPLVTSNGTKTREVIKITPPLSDDGKPVIIRE</sequence>
<dbReference type="Proteomes" id="UP000034881">
    <property type="component" value="Unassembled WGS sequence"/>
</dbReference>
<dbReference type="AlphaFoldDB" id="A0A0G0T2E2"/>
<protein>
    <submittedName>
        <fullName evidence="2">Protein kinase</fullName>
    </submittedName>
</protein>
<evidence type="ECO:0000256" key="1">
    <source>
        <dbReference type="SAM" id="MobiDB-lite"/>
    </source>
</evidence>
<gene>
    <name evidence="2" type="ORF">UT77_C0015G0002</name>
</gene>
<accession>A0A0G0T2E2</accession>
<comment type="caution">
    <text evidence="2">The sequence shown here is derived from an EMBL/GenBank/DDBJ whole genome shotgun (WGS) entry which is preliminary data.</text>
</comment>
<feature type="compositionally biased region" description="Low complexity" evidence="1">
    <location>
        <begin position="116"/>
        <end position="126"/>
    </location>
</feature>
<evidence type="ECO:0000313" key="2">
    <source>
        <dbReference type="EMBL" id="KKR41260.1"/>
    </source>
</evidence>
<proteinExistence type="predicted"/>
<keyword evidence="2" id="KW-0418">Kinase</keyword>
<name>A0A0G0T2E2_9BACT</name>
<feature type="region of interest" description="Disordered" evidence="1">
    <location>
        <begin position="116"/>
        <end position="145"/>
    </location>
</feature>
<organism evidence="2 3">
    <name type="scientific">Candidatus Daviesbacteria bacterium GW2011_GWC2_40_12</name>
    <dbReference type="NCBI Taxonomy" id="1618431"/>
    <lineage>
        <taxon>Bacteria</taxon>
        <taxon>Candidatus Daviesiibacteriota</taxon>
    </lineage>
</organism>
<dbReference type="GO" id="GO:0016301">
    <property type="term" value="F:kinase activity"/>
    <property type="evidence" value="ECO:0007669"/>
    <property type="project" value="UniProtKB-KW"/>
</dbReference>
<keyword evidence="2" id="KW-0808">Transferase</keyword>